<dbReference type="InterPro" id="IPR045851">
    <property type="entry name" value="AMP-bd_C_sf"/>
</dbReference>
<sequence length="498" mass="53960">MVQKLGCAQGDLMARNILTWLQDACIEHGERTAMMDPAGMPVSFQTFHVMILSFADRLEAQGVRAGDVVQVRVTDWIANTLVRLAVMHLGATATHVPPEALLANGAPLPRWRIGTADQATPEDEGRYITLDASWIAPPRRLLPLVPGGALIRTTSGTTGLPKLRLMTAERQSARLEHSMSERGFVPGPTFIGYRPTSSPGTNHILRMLIEGHFQMHPQATPERSLEEMERHGITKILAPPRMIEQLVQAAERTGLRPSALHQIAVGGSAISEQLAARAEALFGCEVWNSFGSNETGAISIYRPTDPTRLPGSVGRIQTQFGVRFTHEDGSPATAEEGGELWLQLRPDNRLADYPSGRSLCDAEGWIATGDVGRMLPDGTFQLLGRRSDFLNLGGNKVAPAHFEAVAREHPGVADVVAFRAPVASGSDEVGLAVRPREGFDLGAFCQHMARRLGPDFPFHVATLPELPVTPAGKPDRRGLTQAFAEWQGAVAAPQEPNI</sequence>
<dbReference type="SUPFAM" id="SSF56801">
    <property type="entry name" value="Acetyl-CoA synthetase-like"/>
    <property type="match status" value="1"/>
</dbReference>
<dbReference type="Pfam" id="PF00501">
    <property type="entry name" value="AMP-binding"/>
    <property type="match status" value="1"/>
</dbReference>
<name>A0A2A4CTM2_9RHOB</name>
<dbReference type="GO" id="GO:0016874">
    <property type="term" value="F:ligase activity"/>
    <property type="evidence" value="ECO:0007669"/>
    <property type="project" value="UniProtKB-KW"/>
</dbReference>
<dbReference type="InterPro" id="IPR020845">
    <property type="entry name" value="AMP-binding_CS"/>
</dbReference>
<dbReference type="EMBL" id="NTJD01000001">
    <property type="protein sequence ID" value="PCD77935.1"/>
    <property type="molecule type" value="Genomic_DNA"/>
</dbReference>
<dbReference type="Gene3D" id="3.30.300.30">
    <property type="match status" value="1"/>
</dbReference>
<dbReference type="OrthoDB" id="9766759at2"/>
<dbReference type="AlphaFoldDB" id="A0A2A4CTM2"/>
<dbReference type="PANTHER" id="PTHR43767">
    <property type="entry name" value="LONG-CHAIN-FATTY-ACID--COA LIGASE"/>
    <property type="match status" value="1"/>
</dbReference>
<dbReference type="InterPro" id="IPR000873">
    <property type="entry name" value="AMP-dep_synth/lig_dom"/>
</dbReference>
<organism evidence="2 3">
    <name type="scientific">Pseudothioclava arenosa</name>
    <dbReference type="NCBI Taxonomy" id="1795308"/>
    <lineage>
        <taxon>Bacteria</taxon>
        <taxon>Pseudomonadati</taxon>
        <taxon>Pseudomonadota</taxon>
        <taxon>Alphaproteobacteria</taxon>
        <taxon>Rhodobacterales</taxon>
        <taxon>Paracoccaceae</taxon>
        <taxon>Pseudothioclava</taxon>
    </lineage>
</organism>
<dbReference type="Proteomes" id="UP000243507">
    <property type="component" value="Unassembled WGS sequence"/>
</dbReference>
<protein>
    <recommendedName>
        <fullName evidence="1">AMP-dependent synthetase/ligase domain-containing protein</fullName>
    </recommendedName>
</protein>
<comment type="caution">
    <text evidence="2">The sequence shown here is derived from an EMBL/GenBank/DDBJ whole genome shotgun (WGS) entry which is preliminary data.</text>
</comment>
<dbReference type="CDD" id="cd04433">
    <property type="entry name" value="AFD_class_I"/>
    <property type="match status" value="1"/>
</dbReference>
<dbReference type="Gene3D" id="3.40.50.12780">
    <property type="entry name" value="N-terminal domain of ligase-like"/>
    <property type="match status" value="1"/>
</dbReference>
<feature type="domain" description="AMP-dependent synthetase/ligase" evidence="1">
    <location>
        <begin position="149"/>
        <end position="342"/>
    </location>
</feature>
<keyword evidence="3" id="KW-1185">Reference proteome</keyword>
<reference evidence="2 3" key="1">
    <citation type="submission" date="2017-09" db="EMBL/GenBank/DDBJ databases">
        <title>A multilocus sequence analysis scheme for characterization of bacteria in the genus Thioclava.</title>
        <authorList>
            <person name="Liu Y."/>
            <person name="Shao Z."/>
        </authorList>
    </citation>
    <scope>NUCLEOTIDE SEQUENCE [LARGE SCALE GENOMIC DNA]</scope>
    <source>
        <strain evidence="2 3">CAU 1312</strain>
    </source>
</reference>
<evidence type="ECO:0000259" key="1">
    <source>
        <dbReference type="Pfam" id="PF00501"/>
    </source>
</evidence>
<dbReference type="PANTHER" id="PTHR43767:SF1">
    <property type="entry name" value="NONRIBOSOMAL PEPTIDE SYNTHASE PES1 (EUROFUNG)-RELATED"/>
    <property type="match status" value="1"/>
</dbReference>
<proteinExistence type="predicted"/>
<evidence type="ECO:0000313" key="3">
    <source>
        <dbReference type="Proteomes" id="UP000243507"/>
    </source>
</evidence>
<dbReference type="InterPro" id="IPR042099">
    <property type="entry name" value="ANL_N_sf"/>
</dbReference>
<dbReference type="PROSITE" id="PS00455">
    <property type="entry name" value="AMP_BINDING"/>
    <property type="match status" value="1"/>
</dbReference>
<accession>A0A2A4CTM2</accession>
<gene>
    <name evidence="2" type="ORF">CLN94_01060</name>
</gene>
<evidence type="ECO:0000313" key="2">
    <source>
        <dbReference type="EMBL" id="PCD77935.1"/>
    </source>
</evidence>
<dbReference type="InterPro" id="IPR050237">
    <property type="entry name" value="ATP-dep_AMP-bd_enzyme"/>
</dbReference>